<dbReference type="RefSeq" id="WP_054817031.1">
    <property type="nucleotide sequence ID" value="NZ_CP013652.1"/>
</dbReference>
<reference evidence="1 2" key="2">
    <citation type="journal article" date="2016" name="Genome Announc.">
        <title>Complete Genome Sequences of Two Interactive Moderate Thermophiles, Paenibacillus napthalenovorans 32O-Y and Paenibacillus sp. 32O-W.</title>
        <authorList>
            <person name="Butler R.R.III."/>
            <person name="Wang J."/>
            <person name="Stark B.C."/>
            <person name="Pombert J.F."/>
        </authorList>
    </citation>
    <scope>NUCLEOTIDE SEQUENCE [LARGE SCALE GENOMIC DNA]</scope>
    <source>
        <strain evidence="1 2">32O-Y</strain>
    </source>
</reference>
<accession>A0A0U2UNW2</accession>
<dbReference type="EMBL" id="CP013652">
    <property type="protein sequence ID" value="ALS24732.1"/>
    <property type="molecule type" value="Genomic_DNA"/>
</dbReference>
<dbReference type="PATRIC" id="fig|162209.4.peg.4693"/>
<keyword evidence="2" id="KW-1185">Reference proteome</keyword>
<dbReference type="AlphaFoldDB" id="A0A0U2UNW2"/>
<organism evidence="1 2">
    <name type="scientific">Paenibacillus naphthalenovorans</name>
    <dbReference type="NCBI Taxonomy" id="162209"/>
    <lineage>
        <taxon>Bacteria</taxon>
        <taxon>Bacillati</taxon>
        <taxon>Bacillota</taxon>
        <taxon>Bacilli</taxon>
        <taxon>Bacillales</taxon>
        <taxon>Paenibacillaceae</taxon>
        <taxon>Paenibacillus</taxon>
    </lineage>
</organism>
<proteinExistence type="predicted"/>
<evidence type="ECO:0000313" key="2">
    <source>
        <dbReference type="Proteomes" id="UP000061660"/>
    </source>
</evidence>
<protein>
    <submittedName>
        <fullName evidence="1">Uncharacterized protein</fullName>
    </submittedName>
</protein>
<reference evidence="2" key="1">
    <citation type="submission" date="2015-12" db="EMBL/GenBank/DDBJ databases">
        <title>Complete genome sequences of two moderately thermophilic Paenibacillus species.</title>
        <authorList>
            <person name="Butler R.III."/>
            <person name="Wang J."/>
            <person name="Stark B.C."/>
            <person name="Pombert J.-F."/>
        </authorList>
    </citation>
    <scope>NUCLEOTIDE SEQUENCE [LARGE SCALE GENOMIC DNA]</scope>
    <source>
        <strain evidence="2">32O-Y</strain>
    </source>
</reference>
<sequence length="97" mass="11044">MGIKFGREYNDIINDFTDALRGVEGCCEFLEMPADDWDAMSEEEQKECMKTLADDLFYGLGVEAQMSIGDCMVTHDPKRHLIRIDQGETLTTVIYLV</sequence>
<dbReference type="KEGG" id="pnp:IJ22_44460"/>
<dbReference type="Proteomes" id="UP000061660">
    <property type="component" value="Chromosome"/>
</dbReference>
<dbReference type="OrthoDB" id="2085824at2"/>
<dbReference type="STRING" id="162209.IJ22_44460"/>
<name>A0A0U2UNW2_9BACL</name>
<gene>
    <name evidence="1" type="ORF">IJ22_44460</name>
</gene>
<evidence type="ECO:0000313" key="1">
    <source>
        <dbReference type="EMBL" id="ALS24732.1"/>
    </source>
</evidence>